<dbReference type="Pfam" id="PF09750">
    <property type="entry name" value="DRY_EERY"/>
    <property type="match status" value="1"/>
</dbReference>
<organism evidence="5">
    <name type="scientific">Oppiella nova</name>
    <dbReference type="NCBI Taxonomy" id="334625"/>
    <lineage>
        <taxon>Eukaryota</taxon>
        <taxon>Metazoa</taxon>
        <taxon>Ecdysozoa</taxon>
        <taxon>Arthropoda</taxon>
        <taxon>Chelicerata</taxon>
        <taxon>Arachnida</taxon>
        <taxon>Acari</taxon>
        <taxon>Acariformes</taxon>
        <taxon>Sarcoptiformes</taxon>
        <taxon>Oribatida</taxon>
        <taxon>Brachypylina</taxon>
        <taxon>Oppioidea</taxon>
        <taxon>Oppiidae</taxon>
        <taxon>Oppiella</taxon>
    </lineage>
</organism>
<evidence type="ECO:0000313" key="6">
    <source>
        <dbReference type="Proteomes" id="UP000728032"/>
    </source>
</evidence>
<dbReference type="PANTHER" id="PTHR13161">
    <property type="entry name" value="SPLICING FACTOR SUPPRESSOR OF WHITE APRICOT"/>
    <property type="match status" value="1"/>
</dbReference>
<dbReference type="Proteomes" id="UP000728032">
    <property type="component" value="Unassembled WGS sequence"/>
</dbReference>
<dbReference type="EMBL" id="CAJPVJ010000812">
    <property type="protein sequence ID" value="CAG2163447.1"/>
    <property type="molecule type" value="Genomic_DNA"/>
</dbReference>
<dbReference type="PANTHER" id="PTHR13161:SF4">
    <property type="entry name" value="CLK4-ASSOCIATING SERINE_ARGININE RICH PROTEIN"/>
    <property type="match status" value="1"/>
</dbReference>
<feature type="compositionally biased region" description="Low complexity" evidence="3">
    <location>
        <begin position="624"/>
        <end position="637"/>
    </location>
</feature>
<feature type="compositionally biased region" description="Basic and acidic residues" evidence="3">
    <location>
        <begin position="486"/>
        <end position="495"/>
    </location>
</feature>
<feature type="compositionally biased region" description="Basic and acidic residues" evidence="3">
    <location>
        <begin position="312"/>
        <end position="329"/>
    </location>
</feature>
<feature type="compositionally biased region" description="Polar residues" evidence="3">
    <location>
        <begin position="541"/>
        <end position="562"/>
    </location>
</feature>
<dbReference type="GO" id="GO:0006397">
    <property type="term" value="P:mRNA processing"/>
    <property type="evidence" value="ECO:0007669"/>
    <property type="project" value="UniProtKB-KW"/>
</dbReference>
<feature type="domain" description="Suppressor of white apricot N-terminal" evidence="4">
    <location>
        <begin position="58"/>
        <end position="201"/>
    </location>
</feature>
<keyword evidence="6" id="KW-1185">Reference proteome</keyword>
<keyword evidence="1" id="KW-0507">mRNA processing</keyword>
<gene>
    <name evidence="5" type="ORF">ONB1V03_LOCUS3022</name>
</gene>
<dbReference type="AlphaFoldDB" id="A0A7R9LGH8"/>
<feature type="compositionally biased region" description="Basic and acidic residues" evidence="3">
    <location>
        <begin position="519"/>
        <end position="540"/>
    </location>
</feature>
<reference evidence="5" key="1">
    <citation type="submission" date="2020-11" db="EMBL/GenBank/DDBJ databases">
        <authorList>
            <person name="Tran Van P."/>
        </authorList>
    </citation>
    <scope>NUCLEOTIDE SEQUENCE</scope>
</reference>
<dbReference type="EMBL" id="OC915637">
    <property type="protein sequence ID" value="CAD7641290.1"/>
    <property type="molecule type" value="Genomic_DNA"/>
</dbReference>
<dbReference type="InterPro" id="IPR019147">
    <property type="entry name" value="SWAP_N_domain"/>
</dbReference>
<dbReference type="OrthoDB" id="10070965at2759"/>
<evidence type="ECO:0000259" key="4">
    <source>
        <dbReference type="SMART" id="SM01141"/>
    </source>
</evidence>
<feature type="compositionally biased region" description="Basic residues" evidence="3">
    <location>
        <begin position="607"/>
        <end position="616"/>
    </location>
</feature>
<feature type="compositionally biased region" description="Acidic residues" evidence="3">
    <location>
        <begin position="212"/>
        <end position="227"/>
    </location>
</feature>
<evidence type="ECO:0000256" key="2">
    <source>
        <dbReference type="ARBA" id="ARBA00023187"/>
    </source>
</evidence>
<feature type="region of interest" description="Disordered" evidence="3">
    <location>
        <begin position="194"/>
        <end position="227"/>
    </location>
</feature>
<accession>A0A7R9LGH8</accession>
<proteinExistence type="predicted"/>
<evidence type="ECO:0000313" key="5">
    <source>
        <dbReference type="EMBL" id="CAD7641290.1"/>
    </source>
</evidence>
<keyword evidence="2" id="KW-0508">mRNA splicing</keyword>
<feature type="compositionally biased region" description="Basic and acidic residues" evidence="3">
    <location>
        <begin position="577"/>
        <end position="606"/>
    </location>
</feature>
<evidence type="ECO:0000256" key="1">
    <source>
        <dbReference type="ARBA" id="ARBA00022664"/>
    </source>
</evidence>
<dbReference type="GO" id="GO:0008380">
    <property type="term" value="P:RNA splicing"/>
    <property type="evidence" value="ECO:0007669"/>
    <property type="project" value="UniProtKB-KW"/>
</dbReference>
<evidence type="ECO:0000256" key="3">
    <source>
        <dbReference type="SAM" id="MobiDB-lite"/>
    </source>
</evidence>
<feature type="region of interest" description="Disordered" evidence="3">
    <location>
        <begin position="473"/>
        <end position="637"/>
    </location>
</feature>
<dbReference type="SMART" id="SM01141">
    <property type="entry name" value="DRY_EERY"/>
    <property type="match status" value="1"/>
</dbReference>
<dbReference type="InterPro" id="IPR040397">
    <property type="entry name" value="SWAP"/>
</dbReference>
<feature type="region of interest" description="Disordered" evidence="3">
    <location>
        <begin position="311"/>
        <end position="338"/>
    </location>
</feature>
<protein>
    <recommendedName>
        <fullName evidence="4">Suppressor of white apricot N-terminal domain-containing protein</fullName>
    </recommendedName>
</protein>
<sequence length="637" mass="74074">MENDQWQLVTEEDSWEVLMMWAEARKHEKKLKGLMIDYRRRAERRRDFYDRIRSDPSAFLQVHGMQLKIHIDPNLCSLAESSLMPWMGDNNNLIDRFDVRAHLNQLDLEAHTSQTTANTSDANNSADEAIDRQMNYERYRNLVQNEFLGVNESKFLQQIYLEERFGVNNQSQKDIQNKSLETKKKLSQKRAAISYNYDNEDPTATVHKNSDSDEESDEESSEEDYDFDTTVNIDQLDNESGHRINTIALKYGMKCDDFVKYLDDDRVEAEKIRVQKEVENEKSMFTGRKSRRERRALKEQRLMILRSSQIDMSDRSMTIERHKSDDKDVQSSSDSEVSVDENKIEFITEFSFGAESSEEETHKEVVEKKTKQVMARGKQRLKSKANERAETIPTLPVYGPTLPGEDSVSSLNTTSFNKTIHSKQRTYRVITDAIEAQDVAPNPVKDNDRDLEIDGGIKGEVRVETPEEIEIILRKQKNESNIASESIKEEEKDIQTKAPSPPLKSYYRHDLLSDESGEEIDHKEDSKESPKESLETRVEGSKQSPSNRFSHSGHKSSSTVTPQERLKRKMQALLDKQCIDKSDKKAELEKSRIKMQERVDRDDKLKQIRYRRHRNRDHRDSRSNSRSKSRTSSSSSY</sequence>
<name>A0A7R9LGH8_9ACAR</name>